<organism evidence="2 3">
    <name type="scientific">Monilinia vaccinii-corymbosi</name>
    <dbReference type="NCBI Taxonomy" id="61207"/>
    <lineage>
        <taxon>Eukaryota</taxon>
        <taxon>Fungi</taxon>
        <taxon>Dikarya</taxon>
        <taxon>Ascomycota</taxon>
        <taxon>Pezizomycotina</taxon>
        <taxon>Leotiomycetes</taxon>
        <taxon>Helotiales</taxon>
        <taxon>Sclerotiniaceae</taxon>
        <taxon>Monilinia</taxon>
    </lineage>
</organism>
<evidence type="ECO:0000313" key="3">
    <source>
        <dbReference type="Proteomes" id="UP000672032"/>
    </source>
</evidence>
<dbReference type="EMBL" id="CP063413">
    <property type="protein sequence ID" value="QSZ37579.1"/>
    <property type="molecule type" value="Genomic_DNA"/>
</dbReference>
<keyword evidence="3" id="KW-1185">Reference proteome</keyword>
<name>A0A8A3PRS4_9HELO</name>
<gene>
    <name evidence="2" type="ORF">DSL72_008677</name>
</gene>
<feature type="region of interest" description="Disordered" evidence="1">
    <location>
        <begin position="1"/>
        <end position="25"/>
    </location>
</feature>
<evidence type="ECO:0000313" key="2">
    <source>
        <dbReference type="EMBL" id="QSZ37579.1"/>
    </source>
</evidence>
<dbReference type="AlphaFoldDB" id="A0A8A3PRS4"/>
<sequence>MHSHSPPHPALASSQTPGFPLPSPLTRRRVPRWTPYTLLLLTGIGLQYFYTAADSAVSTANAELKAHTDIYASSGGLNSAPDVQEQTPRIADWLVLCGGFGLLETTRGVRSWLENRCVVALGRRSLSYFLTQSVVIYSAAIPLYLHLVVDKDVSGVAATLGGGDSEFVVGGVELGVDEEVKDGRMRRV</sequence>
<dbReference type="OrthoDB" id="3363151at2759"/>
<evidence type="ECO:0000256" key="1">
    <source>
        <dbReference type="SAM" id="MobiDB-lite"/>
    </source>
</evidence>
<accession>A0A8A3PRS4</accession>
<dbReference type="Proteomes" id="UP000672032">
    <property type="component" value="Chromosome 9"/>
</dbReference>
<protein>
    <submittedName>
        <fullName evidence="2">Uncharacterized protein</fullName>
    </submittedName>
</protein>
<proteinExistence type="predicted"/>
<reference evidence="2" key="1">
    <citation type="submission" date="2020-10" db="EMBL/GenBank/DDBJ databases">
        <title>Genome Sequence of Monilinia vaccinii-corymbosi Sheds Light on Mummy Berry Disease Infection of Blueberry and Mating Type.</title>
        <authorList>
            <person name="Yow A.G."/>
            <person name="Zhang Y."/>
            <person name="Bansal K."/>
            <person name="Eacker S.M."/>
            <person name="Sullivan S."/>
            <person name="Liachko I."/>
            <person name="Cubeta M.A."/>
            <person name="Rollins J.A."/>
            <person name="Ashrafi H."/>
        </authorList>
    </citation>
    <scope>NUCLEOTIDE SEQUENCE</scope>
    <source>
        <strain evidence="2">RL-1</strain>
    </source>
</reference>